<evidence type="ECO:0000256" key="4">
    <source>
        <dbReference type="SAM" id="Coils"/>
    </source>
</evidence>
<feature type="domain" description="HTH arsR-type" evidence="5">
    <location>
        <begin position="1"/>
        <end position="92"/>
    </location>
</feature>
<name>A0A4S8PGM9_9ACTN</name>
<dbReference type="AlphaFoldDB" id="A0A4S8PGM9"/>
<reference evidence="6 7" key="1">
    <citation type="journal article" date="2018" name="Int. J. Syst. Evol. Microbiol.">
        <title>Glycomyces paridis sp. nov., isolated from the medicinal plant Paris polyphylla.</title>
        <authorList>
            <person name="Fang X.M."/>
            <person name="Bai J.L."/>
            <person name="Su J."/>
            <person name="Zhao L.L."/>
            <person name="Liu H.Y."/>
            <person name="Ma B.P."/>
            <person name="Zhang Y.Q."/>
            <person name="Yu L.Y."/>
        </authorList>
    </citation>
    <scope>NUCLEOTIDE SEQUENCE [LARGE SCALE GENOMIC DNA]</scope>
    <source>
        <strain evidence="6 7">CPCC 204357</strain>
    </source>
</reference>
<protein>
    <submittedName>
        <fullName evidence="6">Transcriptional regulator</fullName>
    </submittedName>
</protein>
<dbReference type="PANTHER" id="PTHR43132:SF2">
    <property type="entry name" value="ARSENICAL RESISTANCE OPERON REPRESSOR ARSR-RELATED"/>
    <property type="match status" value="1"/>
</dbReference>
<keyword evidence="3" id="KW-0804">Transcription</keyword>
<keyword evidence="4" id="KW-0175">Coiled coil</keyword>
<proteinExistence type="predicted"/>
<dbReference type="Proteomes" id="UP000305792">
    <property type="component" value="Unassembled WGS sequence"/>
</dbReference>
<keyword evidence="1" id="KW-0805">Transcription regulation</keyword>
<dbReference type="OrthoDB" id="7945987at2"/>
<evidence type="ECO:0000313" key="6">
    <source>
        <dbReference type="EMBL" id="THV29660.1"/>
    </source>
</evidence>
<evidence type="ECO:0000256" key="3">
    <source>
        <dbReference type="ARBA" id="ARBA00023163"/>
    </source>
</evidence>
<comment type="caution">
    <text evidence="6">The sequence shown here is derived from an EMBL/GenBank/DDBJ whole genome shotgun (WGS) entry which is preliminary data.</text>
</comment>
<dbReference type="InterPro" id="IPR036390">
    <property type="entry name" value="WH_DNA-bd_sf"/>
</dbReference>
<organism evidence="6 7">
    <name type="scientific">Glycomyces paridis</name>
    <dbReference type="NCBI Taxonomy" id="2126555"/>
    <lineage>
        <taxon>Bacteria</taxon>
        <taxon>Bacillati</taxon>
        <taxon>Actinomycetota</taxon>
        <taxon>Actinomycetes</taxon>
        <taxon>Glycomycetales</taxon>
        <taxon>Glycomycetaceae</taxon>
        <taxon>Glycomyces</taxon>
    </lineage>
</organism>
<evidence type="ECO:0000256" key="1">
    <source>
        <dbReference type="ARBA" id="ARBA00023015"/>
    </source>
</evidence>
<dbReference type="PANTHER" id="PTHR43132">
    <property type="entry name" value="ARSENICAL RESISTANCE OPERON REPRESSOR ARSR-RELATED"/>
    <property type="match status" value="1"/>
</dbReference>
<keyword evidence="2" id="KW-0238">DNA-binding</keyword>
<dbReference type="SMART" id="SM00418">
    <property type="entry name" value="HTH_ARSR"/>
    <property type="match status" value="1"/>
</dbReference>
<dbReference type="InterPro" id="IPR001845">
    <property type="entry name" value="HTH_ArsR_DNA-bd_dom"/>
</dbReference>
<accession>A0A4S8PGM9</accession>
<gene>
    <name evidence="6" type="ORF">E9998_08000</name>
</gene>
<dbReference type="InterPro" id="IPR036388">
    <property type="entry name" value="WH-like_DNA-bd_sf"/>
</dbReference>
<dbReference type="PROSITE" id="PS50987">
    <property type="entry name" value="HTH_ARSR_2"/>
    <property type="match status" value="1"/>
</dbReference>
<dbReference type="Gene3D" id="1.10.10.10">
    <property type="entry name" value="Winged helix-like DNA-binding domain superfamily/Winged helix DNA-binding domain"/>
    <property type="match status" value="1"/>
</dbReference>
<dbReference type="SUPFAM" id="SSF46785">
    <property type="entry name" value="Winged helix' DNA-binding domain"/>
    <property type="match status" value="1"/>
</dbReference>
<dbReference type="InterPro" id="IPR051011">
    <property type="entry name" value="Metal_resp_trans_reg"/>
</dbReference>
<dbReference type="EMBL" id="STGX01000005">
    <property type="protein sequence ID" value="THV29660.1"/>
    <property type="molecule type" value="Genomic_DNA"/>
</dbReference>
<dbReference type="InterPro" id="IPR011991">
    <property type="entry name" value="ArsR-like_HTH"/>
</dbReference>
<dbReference type="Pfam" id="PF01022">
    <property type="entry name" value="HTH_5"/>
    <property type="match status" value="1"/>
</dbReference>
<evidence type="ECO:0000313" key="7">
    <source>
        <dbReference type="Proteomes" id="UP000305792"/>
    </source>
</evidence>
<dbReference type="GO" id="GO:0003700">
    <property type="term" value="F:DNA-binding transcription factor activity"/>
    <property type="evidence" value="ECO:0007669"/>
    <property type="project" value="InterPro"/>
</dbReference>
<keyword evidence="7" id="KW-1185">Reference proteome</keyword>
<feature type="coiled-coil region" evidence="4">
    <location>
        <begin position="114"/>
        <end position="141"/>
    </location>
</feature>
<sequence length="160" mass="17418">MTIASAQEYRALGHPVRHRLLFALAQKPATLSGLAAELGISKGSAGHHLKILRESGLVVPDRARQVRGGTEQYFRRAAKRMRYETGEATRAAMAAVAEEVLSDGADPFLTVRNVRLSEEQAERLRRTLEDMVEELSDEEGGARHGVIVGVYRPGGRDGAA</sequence>
<evidence type="ECO:0000259" key="5">
    <source>
        <dbReference type="PROSITE" id="PS50987"/>
    </source>
</evidence>
<dbReference type="GO" id="GO:0003677">
    <property type="term" value="F:DNA binding"/>
    <property type="evidence" value="ECO:0007669"/>
    <property type="project" value="UniProtKB-KW"/>
</dbReference>
<evidence type="ECO:0000256" key="2">
    <source>
        <dbReference type="ARBA" id="ARBA00023125"/>
    </source>
</evidence>
<dbReference type="CDD" id="cd00090">
    <property type="entry name" value="HTH_ARSR"/>
    <property type="match status" value="1"/>
</dbReference>